<dbReference type="GO" id="GO:0007018">
    <property type="term" value="P:microtubule-based movement"/>
    <property type="evidence" value="ECO:0007669"/>
    <property type="project" value="InterPro"/>
</dbReference>
<keyword evidence="4" id="KW-0493">Microtubule</keyword>
<keyword evidence="4" id="KW-0505">Motor protein</keyword>
<reference evidence="6" key="1">
    <citation type="submission" date="2021-01" db="EMBL/GenBank/DDBJ databases">
        <authorList>
            <person name="Kaushik A."/>
        </authorList>
    </citation>
    <scope>NUCLEOTIDE SEQUENCE</scope>
    <source>
        <strain evidence="6">AG5</strain>
    </source>
</reference>
<organism evidence="6 7">
    <name type="scientific">Rhizoctonia solani</name>
    <dbReference type="NCBI Taxonomy" id="456999"/>
    <lineage>
        <taxon>Eukaryota</taxon>
        <taxon>Fungi</taxon>
        <taxon>Dikarya</taxon>
        <taxon>Basidiomycota</taxon>
        <taxon>Agaricomycotina</taxon>
        <taxon>Agaricomycetes</taxon>
        <taxon>Cantharellales</taxon>
        <taxon>Ceratobasidiaceae</taxon>
        <taxon>Rhizoctonia</taxon>
    </lineage>
</organism>
<dbReference type="GO" id="GO:0005875">
    <property type="term" value="C:microtubule associated complex"/>
    <property type="evidence" value="ECO:0007669"/>
    <property type="project" value="TreeGrafter"/>
</dbReference>
<dbReference type="PANTHER" id="PTHR47969:SF29">
    <property type="entry name" value="KINESIN-LIKE PROTEIN"/>
    <property type="match status" value="1"/>
</dbReference>
<dbReference type="Pfam" id="PF00225">
    <property type="entry name" value="Kinesin"/>
    <property type="match status" value="1"/>
</dbReference>
<dbReference type="SMART" id="SM00129">
    <property type="entry name" value="KISc"/>
    <property type="match status" value="1"/>
</dbReference>
<dbReference type="EMBL" id="CAJNJQ010002055">
    <property type="protein sequence ID" value="CAE7159767.1"/>
    <property type="molecule type" value="Genomic_DNA"/>
</dbReference>
<protein>
    <recommendedName>
        <fullName evidence="4">Kinesin-like protein</fullName>
    </recommendedName>
</protein>
<dbReference type="PANTHER" id="PTHR47969">
    <property type="entry name" value="CHROMOSOME-ASSOCIATED KINESIN KIF4A-RELATED"/>
    <property type="match status" value="1"/>
</dbReference>
<comment type="caution">
    <text evidence="6">The sequence shown here is derived from an EMBL/GenBank/DDBJ whole genome shotgun (WGS) entry which is preliminary data.</text>
</comment>
<evidence type="ECO:0000313" key="7">
    <source>
        <dbReference type="Proteomes" id="UP000663827"/>
    </source>
</evidence>
<accession>A0A8H3E6Y9</accession>
<dbReference type="InterPro" id="IPR019821">
    <property type="entry name" value="Kinesin_motor_CS"/>
</dbReference>
<keyword evidence="2 4" id="KW-0067">ATP-binding</keyword>
<dbReference type="GO" id="GO:0005874">
    <property type="term" value="C:microtubule"/>
    <property type="evidence" value="ECO:0007669"/>
    <property type="project" value="UniProtKB-KW"/>
</dbReference>
<dbReference type="InterPro" id="IPR027417">
    <property type="entry name" value="P-loop_NTPase"/>
</dbReference>
<dbReference type="SUPFAM" id="SSF52540">
    <property type="entry name" value="P-loop containing nucleoside triphosphate hydrolases"/>
    <property type="match status" value="1"/>
</dbReference>
<comment type="similarity">
    <text evidence="3 4">Belongs to the TRAFAC class myosin-kinesin ATPase superfamily. Kinesin family.</text>
</comment>
<dbReference type="GO" id="GO:0008017">
    <property type="term" value="F:microtubule binding"/>
    <property type="evidence" value="ECO:0007669"/>
    <property type="project" value="InterPro"/>
</dbReference>
<evidence type="ECO:0000313" key="6">
    <source>
        <dbReference type="EMBL" id="CAE7159767.1"/>
    </source>
</evidence>
<evidence type="ECO:0000256" key="3">
    <source>
        <dbReference type="PROSITE-ProRule" id="PRU00283"/>
    </source>
</evidence>
<dbReference type="PROSITE" id="PS50067">
    <property type="entry name" value="KINESIN_MOTOR_2"/>
    <property type="match status" value="1"/>
</dbReference>
<gene>
    <name evidence="6" type="ORF">RDB_LOCUS97746</name>
</gene>
<comment type="caution">
    <text evidence="3">Lacks conserved residue(s) required for the propagation of feature annotation.</text>
</comment>
<dbReference type="InterPro" id="IPR036961">
    <property type="entry name" value="Kinesin_motor_dom_sf"/>
</dbReference>
<dbReference type="GO" id="GO:0007052">
    <property type="term" value="P:mitotic spindle organization"/>
    <property type="evidence" value="ECO:0007669"/>
    <property type="project" value="TreeGrafter"/>
</dbReference>
<dbReference type="PRINTS" id="PR00380">
    <property type="entry name" value="KINESINHEAVY"/>
</dbReference>
<dbReference type="GO" id="GO:0051231">
    <property type="term" value="P:spindle elongation"/>
    <property type="evidence" value="ECO:0007669"/>
    <property type="project" value="TreeGrafter"/>
</dbReference>
<evidence type="ECO:0000259" key="5">
    <source>
        <dbReference type="PROSITE" id="PS50067"/>
    </source>
</evidence>
<dbReference type="InterPro" id="IPR027640">
    <property type="entry name" value="Kinesin-like_fam"/>
</dbReference>
<feature type="domain" description="Kinesin motor" evidence="5">
    <location>
        <begin position="48"/>
        <end position="410"/>
    </location>
</feature>
<evidence type="ECO:0000256" key="4">
    <source>
        <dbReference type="RuleBase" id="RU000394"/>
    </source>
</evidence>
<sequence>MSLSATAIDKNHDILSNLIAGWLNNNPPLNTLHVPSGGAENKSEPKQVVTVALRTRPFLENEAAGDGKELLPGVHARGQKMFVHVPSSKWNGPTIQHKSFDGDFSFGPESDSEYVYDSLVVKPGVSATSIILNCVISSEIRSRSSWILSLVVVLDAFSHTVRPDPERQTYTISSLEEIISRNIFTAAQIYASSHFPNSQISPKDVFTVGVSLYELLGNKATDLLDRDENGDGAAVDIAEDKFGGIRTSAKVIPVTDPKQLAEMVATAASHRRTSATLKNETSSRSHCILNVVVSNSLVPSSEPGRLVMVDLAGSERAADRSAHTKDRMEEARLINTSLMALKDCVRGRALVEAERSKRGDGKVGFQHIPYRREFEVDSSAEVVIAHISPHLSDASHSNNTLTYVSPFRVTTVSQAADSESSPAAWSNKDFRAWVAKTSSKIDPVKFAPFESGKQMCELEEPVFIQRCLESQKGGLVGTTKLLTEKGAKAFYDKLWGMIVAAKQNARPEELRTLTYNPPSMWSHFQVRDYIEKELPAVDLDRLMPTLVPNPRRGKDFILDMGEAEFILILTASNKGGEAVSTEDAKALHTKLWKIENDTWNATRTTTLAQRQDPNAGTGMDDALDFLDKQLDNPAVYGPGAGGTPDNTTPPTTSLLFMDNTPEGIARREEHMKWAEVQFEAQKAKLAREKEIIEQWKKEQAEGVTE</sequence>
<dbReference type="Proteomes" id="UP000663827">
    <property type="component" value="Unassembled WGS sequence"/>
</dbReference>
<keyword evidence="1 4" id="KW-0547">Nucleotide-binding</keyword>
<name>A0A8H3E6Y9_9AGAM</name>
<dbReference type="GO" id="GO:0003777">
    <property type="term" value="F:microtubule motor activity"/>
    <property type="evidence" value="ECO:0007669"/>
    <property type="project" value="InterPro"/>
</dbReference>
<evidence type="ECO:0000256" key="2">
    <source>
        <dbReference type="ARBA" id="ARBA00022840"/>
    </source>
</evidence>
<dbReference type="GO" id="GO:0005524">
    <property type="term" value="F:ATP binding"/>
    <property type="evidence" value="ECO:0007669"/>
    <property type="project" value="UniProtKB-KW"/>
</dbReference>
<evidence type="ECO:0000256" key="1">
    <source>
        <dbReference type="ARBA" id="ARBA00022741"/>
    </source>
</evidence>
<dbReference type="Gene3D" id="3.40.850.10">
    <property type="entry name" value="Kinesin motor domain"/>
    <property type="match status" value="1"/>
</dbReference>
<dbReference type="AlphaFoldDB" id="A0A8H3E6Y9"/>
<proteinExistence type="inferred from homology"/>
<dbReference type="InterPro" id="IPR001752">
    <property type="entry name" value="Kinesin_motor_dom"/>
</dbReference>
<dbReference type="PROSITE" id="PS00411">
    <property type="entry name" value="KINESIN_MOTOR_1"/>
    <property type="match status" value="1"/>
</dbReference>